<evidence type="ECO:0000256" key="1">
    <source>
        <dbReference type="ARBA" id="ARBA00004651"/>
    </source>
</evidence>
<comment type="subcellular location">
    <subcellularLocation>
        <location evidence="1">Cell membrane</location>
        <topology evidence="1">Multi-pass membrane protein</topology>
    </subcellularLocation>
</comment>
<keyword evidence="5 8" id="KW-1133">Transmembrane helix</keyword>
<dbReference type="SUPFAM" id="SSF103190">
    <property type="entry name" value="Sensory domain-like"/>
    <property type="match status" value="1"/>
</dbReference>
<evidence type="ECO:0000256" key="2">
    <source>
        <dbReference type="ARBA" id="ARBA00012528"/>
    </source>
</evidence>
<dbReference type="Gene3D" id="3.30.450.20">
    <property type="entry name" value="PAS domain"/>
    <property type="match status" value="2"/>
</dbReference>
<evidence type="ECO:0000313" key="10">
    <source>
        <dbReference type="EMBL" id="MBR7628919.1"/>
    </source>
</evidence>
<dbReference type="InterPro" id="IPR043128">
    <property type="entry name" value="Rev_trsase/Diguanyl_cyclase"/>
</dbReference>
<dbReference type="InterPro" id="IPR050469">
    <property type="entry name" value="Diguanylate_Cyclase"/>
</dbReference>
<gene>
    <name evidence="10" type="ORF">KAT72_07700</name>
</gene>
<evidence type="ECO:0000313" key="11">
    <source>
        <dbReference type="Proteomes" id="UP000675653"/>
    </source>
</evidence>
<proteinExistence type="predicted"/>
<comment type="caution">
    <text evidence="10">The sequence shown here is derived from an EMBL/GenBank/DDBJ whole genome shotgun (WGS) entry which is preliminary data.</text>
</comment>
<dbReference type="PANTHER" id="PTHR45138:SF9">
    <property type="entry name" value="DIGUANYLATE CYCLASE DGCM-RELATED"/>
    <property type="match status" value="1"/>
</dbReference>
<dbReference type="InterPro" id="IPR000160">
    <property type="entry name" value="GGDEF_dom"/>
</dbReference>
<dbReference type="NCBIfam" id="TIGR00254">
    <property type="entry name" value="GGDEF"/>
    <property type="match status" value="1"/>
</dbReference>
<evidence type="ECO:0000256" key="5">
    <source>
        <dbReference type="ARBA" id="ARBA00022989"/>
    </source>
</evidence>
<evidence type="ECO:0000256" key="4">
    <source>
        <dbReference type="ARBA" id="ARBA00022692"/>
    </source>
</evidence>
<dbReference type="RefSeq" id="WP_212513223.1">
    <property type="nucleotide sequence ID" value="NZ_CAWQDX010000036.1"/>
</dbReference>
<dbReference type="Proteomes" id="UP000675653">
    <property type="component" value="Unassembled WGS sequence"/>
</dbReference>
<feature type="transmembrane region" description="Helical" evidence="8">
    <location>
        <begin position="286"/>
        <end position="308"/>
    </location>
</feature>
<organism evidence="10 11">
    <name type="scientific">Aeromonas popoffii</name>
    <dbReference type="NCBI Taxonomy" id="70856"/>
    <lineage>
        <taxon>Bacteria</taxon>
        <taxon>Pseudomonadati</taxon>
        <taxon>Pseudomonadota</taxon>
        <taxon>Gammaproteobacteria</taxon>
        <taxon>Aeromonadales</taxon>
        <taxon>Aeromonadaceae</taxon>
        <taxon>Aeromonas</taxon>
    </lineage>
</organism>
<dbReference type="InterPro" id="IPR033479">
    <property type="entry name" value="dCache_1"/>
</dbReference>
<dbReference type="InterPro" id="IPR029787">
    <property type="entry name" value="Nucleotide_cyclase"/>
</dbReference>
<dbReference type="Pfam" id="PF00990">
    <property type="entry name" value="GGDEF"/>
    <property type="match status" value="1"/>
</dbReference>
<keyword evidence="11" id="KW-1185">Reference proteome</keyword>
<dbReference type="PANTHER" id="PTHR45138">
    <property type="entry name" value="REGULATORY COMPONENTS OF SENSORY TRANSDUCTION SYSTEM"/>
    <property type="match status" value="1"/>
</dbReference>
<dbReference type="Gene3D" id="3.30.70.270">
    <property type="match status" value="1"/>
</dbReference>
<dbReference type="SUPFAM" id="SSF55073">
    <property type="entry name" value="Nucleotide cyclase"/>
    <property type="match status" value="1"/>
</dbReference>
<dbReference type="PROSITE" id="PS50887">
    <property type="entry name" value="GGDEF"/>
    <property type="match status" value="1"/>
</dbReference>
<accession>A0ABS5GPR7</accession>
<dbReference type="CDD" id="cd12912">
    <property type="entry name" value="PDC2_MCP_like"/>
    <property type="match status" value="1"/>
</dbReference>
<keyword evidence="3" id="KW-1003">Cell membrane</keyword>
<name>A0ABS5GPR7_9GAMM</name>
<evidence type="ECO:0000256" key="7">
    <source>
        <dbReference type="ARBA" id="ARBA00034247"/>
    </source>
</evidence>
<evidence type="ECO:0000256" key="3">
    <source>
        <dbReference type="ARBA" id="ARBA00022475"/>
    </source>
</evidence>
<dbReference type="SMART" id="SM00267">
    <property type="entry name" value="GGDEF"/>
    <property type="match status" value="1"/>
</dbReference>
<reference evidence="10 11" key="1">
    <citation type="submission" date="2021-04" db="EMBL/GenBank/DDBJ databases">
        <title>Draft Genome of Aeromonas popoffii ID682, isolated from a natural water source in Idaho.</title>
        <authorList>
            <person name="Testerman T."/>
            <person name="Graf J."/>
        </authorList>
    </citation>
    <scope>NUCLEOTIDE SEQUENCE [LARGE SCALE GENOMIC DNA]</scope>
    <source>
        <strain evidence="10 11">ID682</strain>
    </source>
</reference>
<keyword evidence="6 8" id="KW-0472">Membrane</keyword>
<dbReference type="EC" id="2.7.7.65" evidence="2"/>
<protein>
    <recommendedName>
        <fullName evidence="2">diguanylate cyclase</fullName>
        <ecNumber evidence="2">2.7.7.65</ecNumber>
    </recommendedName>
</protein>
<dbReference type="EMBL" id="JAGRZL010000015">
    <property type="protein sequence ID" value="MBR7628919.1"/>
    <property type="molecule type" value="Genomic_DNA"/>
</dbReference>
<evidence type="ECO:0000256" key="8">
    <source>
        <dbReference type="SAM" id="Phobius"/>
    </source>
</evidence>
<dbReference type="Pfam" id="PF02743">
    <property type="entry name" value="dCache_1"/>
    <property type="match status" value="1"/>
</dbReference>
<evidence type="ECO:0000259" key="9">
    <source>
        <dbReference type="PROSITE" id="PS50887"/>
    </source>
</evidence>
<sequence length="550" mass="60734">MLLPRFLKIDLRRLILVLAVISVMATLGNSFYATYEAQRALLISNTLDANRVYAAKLAEMTNTMIQSSQSQLAYSAALLAPAMTDHNTLLSEVRRLQQQTATFNSVAIVNADAMVMAVYPDTLQIKGAKLTSQSAKLSITTHQPMITDPFVSLSGNYLISISYPIFDKEQTYLGYVTGTIYLQSQNMLSGILGQHYYRDGSSLYVVDRNRTRIYHPDNARVGEKIRDNAVVDKVLNGEEGALELTNDEGTDMLAGFAPIQQTHWGVVAQRPRTATLAGLDTQMMTVLFKLIPINLLILLFIWISAIFISRPLWQLANKAKLMDQQEALKNIARIRVWYFEAAQLKQAMLKGLGLLNTKIDKLHSDSHTDAMTGLANRRGMQQMLDHYQALGRPLAVIALDIDHFKQINDSFGHDVGDQVLSALASLMQQGARQADALCRSGGEEFLVLLPELPLHLAHEIAERLRQRVAAHPMPGTGHITISLGVAYWPGEGNDDLSAVLKQADKALYEAKHRGRNQTVVANDQGALIHDDAPPLLVAPHADTQAHVITG</sequence>
<dbReference type="InterPro" id="IPR029151">
    <property type="entry name" value="Sensor-like_sf"/>
</dbReference>
<dbReference type="CDD" id="cd01949">
    <property type="entry name" value="GGDEF"/>
    <property type="match status" value="1"/>
</dbReference>
<keyword evidence="4 8" id="KW-0812">Transmembrane</keyword>
<evidence type="ECO:0000256" key="6">
    <source>
        <dbReference type="ARBA" id="ARBA00023136"/>
    </source>
</evidence>
<comment type="catalytic activity">
    <reaction evidence="7">
        <text>2 GTP = 3',3'-c-di-GMP + 2 diphosphate</text>
        <dbReference type="Rhea" id="RHEA:24898"/>
        <dbReference type="ChEBI" id="CHEBI:33019"/>
        <dbReference type="ChEBI" id="CHEBI:37565"/>
        <dbReference type="ChEBI" id="CHEBI:58805"/>
        <dbReference type="EC" id="2.7.7.65"/>
    </reaction>
</comment>
<dbReference type="CDD" id="cd18773">
    <property type="entry name" value="PDC1_HK_sensor"/>
    <property type="match status" value="1"/>
</dbReference>
<feature type="domain" description="GGDEF" evidence="9">
    <location>
        <begin position="392"/>
        <end position="523"/>
    </location>
</feature>